<dbReference type="EMBL" id="FNZZ01000001">
    <property type="protein sequence ID" value="SEK68990.1"/>
    <property type="molecule type" value="Genomic_DNA"/>
</dbReference>
<dbReference type="PANTHER" id="PTHR43760">
    <property type="entry name" value="ENDORIBONUCLEASE-RELATED"/>
    <property type="match status" value="1"/>
</dbReference>
<dbReference type="OrthoDB" id="9806350at2"/>
<accession>A0A1H7J4T8</accession>
<dbReference type="Pfam" id="PF14588">
    <property type="entry name" value="YjgF_endoribonc"/>
    <property type="match status" value="1"/>
</dbReference>
<proteinExistence type="predicted"/>
<reference evidence="3" key="1">
    <citation type="submission" date="2016-10" db="EMBL/GenBank/DDBJ databases">
        <authorList>
            <person name="Varghese N."/>
            <person name="Submissions S."/>
        </authorList>
    </citation>
    <scope>NUCLEOTIDE SEQUENCE [LARGE SCALE GENOMIC DNA]</scope>
    <source>
        <strain evidence="3">JS21-1</strain>
    </source>
</reference>
<dbReference type="PANTHER" id="PTHR43760:SF1">
    <property type="entry name" value="ENDORIBONUCLEASE L-PSP_CHORISMATE MUTASE-LIKE DOMAIN-CONTAINING PROTEIN"/>
    <property type="match status" value="1"/>
</dbReference>
<name>A0A1H7J4T8_9SPHN</name>
<evidence type="ECO:0000313" key="2">
    <source>
        <dbReference type="EMBL" id="SEK68990.1"/>
    </source>
</evidence>
<sequence length="156" mass="16201">MTDQIDRKLADLGLELPQAAAPVASYTPIVEAGGLLHISGQLPFKDGQIITGRLGDDVSLEAGQEAARACGLMLVAQIKQHLGNLAHVKRVVKLGVFVNSTPDFTDQPKVANGASDLMTALFGDAGKHARSAVGVAVLPLGAAVEVDAIVEIERSL</sequence>
<dbReference type="AlphaFoldDB" id="A0A1H7J4T8"/>
<dbReference type="RefSeq" id="WP_093003620.1">
    <property type="nucleotide sequence ID" value="NZ_FNZZ01000001.1"/>
</dbReference>
<dbReference type="Proteomes" id="UP000199214">
    <property type="component" value="Unassembled WGS sequence"/>
</dbReference>
<evidence type="ECO:0000313" key="3">
    <source>
        <dbReference type="Proteomes" id="UP000199214"/>
    </source>
</evidence>
<dbReference type="InterPro" id="IPR035959">
    <property type="entry name" value="RutC-like_sf"/>
</dbReference>
<dbReference type="Gene3D" id="3.30.1330.40">
    <property type="entry name" value="RutC-like"/>
    <property type="match status" value="1"/>
</dbReference>
<protein>
    <submittedName>
        <fullName evidence="2">Enamine deaminase RidA, house cleaning of reactive enamine intermediates, YjgF/YER057c/UK114 family</fullName>
    </submittedName>
</protein>
<dbReference type="STRING" id="1855283.SAMN05216382_0929"/>
<evidence type="ECO:0000259" key="1">
    <source>
        <dbReference type="Pfam" id="PF14588"/>
    </source>
</evidence>
<dbReference type="SUPFAM" id="SSF55298">
    <property type="entry name" value="YjgF-like"/>
    <property type="match status" value="1"/>
</dbReference>
<feature type="domain" description="Endoribonuclease L-PSP/chorismate mutase-like" evidence="1">
    <location>
        <begin position="8"/>
        <end position="146"/>
    </location>
</feature>
<keyword evidence="3" id="KW-1185">Reference proteome</keyword>
<organism evidence="2 3">
    <name type="scientific">Sphingomonas palmae</name>
    <dbReference type="NCBI Taxonomy" id="1855283"/>
    <lineage>
        <taxon>Bacteria</taxon>
        <taxon>Pseudomonadati</taxon>
        <taxon>Pseudomonadota</taxon>
        <taxon>Alphaproteobacteria</taxon>
        <taxon>Sphingomonadales</taxon>
        <taxon>Sphingomonadaceae</taxon>
        <taxon>Sphingomonas</taxon>
    </lineage>
</organism>
<gene>
    <name evidence="2" type="ORF">SAMN05216382_0929</name>
</gene>
<dbReference type="InterPro" id="IPR013813">
    <property type="entry name" value="Endoribo_LPSP/chorism_mut-like"/>
</dbReference>
<dbReference type="CDD" id="cd02199">
    <property type="entry name" value="YjgF_YER057c_UK114_like_1"/>
    <property type="match status" value="1"/>
</dbReference>